<evidence type="ECO:0000313" key="2">
    <source>
        <dbReference type="Proteomes" id="UP001634393"/>
    </source>
</evidence>
<name>A0ABD3SAG4_9LAMI</name>
<dbReference type="EMBL" id="JBJXBP010000007">
    <property type="protein sequence ID" value="KAL3821489.1"/>
    <property type="molecule type" value="Genomic_DNA"/>
</dbReference>
<accession>A0ABD3SAG4</accession>
<proteinExistence type="predicted"/>
<sequence>MLYSAASRAVHPLSLTNLIFTLLSHVKTLTILGCQSMVARCSARCRMLRPYLSSSSAGSGKS</sequence>
<evidence type="ECO:0000313" key="1">
    <source>
        <dbReference type="EMBL" id="KAL3821489.1"/>
    </source>
</evidence>
<protein>
    <submittedName>
        <fullName evidence="1">Uncharacterized protein</fullName>
    </submittedName>
</protein>
<reference evidence="1 2" key="1">
    <citation type="submission" date="2024-12" db="EMBL/GenBank/DDBJ databases">
        <title>The unique morphological basis and parallel evolutionary history of personate flowers in Penstemon.</title>
        <authorList>
            <person name="Depatie T.H."/>
            <person name="Wessinger C.A."/>
        </authorList>
    </citation>
    <scope>NUCLEOTIDE SEQUENCE [LARGE SCALE GENOMIC DNA]</scope>
    <source>
        <strain evidence="1">WTNN_2</strain>
        <tissue evidence="1">Leaf</tissue>
    </source>
</reference>
<dbReference type="Proteomes" id="UP001634393">
    <property type="component" value="Unassembled WGS sequence"/>
</dbReference>
<dbReference type="AlphaFoldDB" id="A0ABD3SAG4"/>
<comment type="caution">
    <text evidence="1">The sequence shown here is derived from an EMBL/GenBank/DDBJ whole genome shotgun (WGS) entry which is preliminary data.</text>
</comment>
<organism evidence="1 2">
    <name type="scientific">Penstemon smallii</name>
    <dbReference type="NCBI Taxonomy" id="265156"/>
    <lineage>
        <taxon>Eukaryota</taxon>
        <taxon>Viridiplantae</taxon>
        <taxon>Streptophyta</taxon>
        <taxon>Embryophyta</taxon>
        <taxon>Tracheophyta</taxon>
        <taxon>Spermatophyta</taxon>
        <taxon>Magnoliopsida</taxon>
        <taxon>eudicotyledons</taxon>
        <taxon>Gunneridae</taxon>
        <taxon>Pentapetalae</taxon>
        <taxon>asterids</taxon>
        <taxon>lamiids</taxon>
        <taxon>Lamiales</taxon>
        <taxon>Plantaginaceae</taxon>
        <taxon>Cheloneae</taxon>
        <taxon>Penstemon</taxon>
    </lineage>
</organism>
<keyword evidence="2" id="KW-1185">Reference proteome</keyword>
<gene>
    <name evidence="1" type="ORF">ACJIZ3_007394</name>
</gene>